<reference evidence="1 2" key="1">
    <citation type="submission" date="2012-10" db="EMBL/GenBank/DDBJ databases">
        <authorList>
            <person name="Strain E.A."/>
            <person name="Brown E."/>
            <person name="Allard M.W."/>
            <person name="Gonzalez-Escalona N."/>
            <person name="Timme R."/>
        </authorList>
    </citation>
    <scope>NUCLEOTIDE SEQUENCE [LARGE SCALE GENOMIC DNA]</scope>
    <source>
        <strain evidence="1 2">CFSAN001627</strain>
    </source>
</reference>
<dbReference type="EMBL" id="AMXI01001084">
    <property type="protein sequence ID" value="EKN40702.1"/>
    <property type="molecule type" value="Genomic_DNA"/>
</dbReference>
<evidence type="ECO:0000313" key="2">
    <source>
        <dbReference type="Proteomes" id="UP000011944"/>
    </source>
</evidence>
<protein>
    <submittedName>
        <fullName evidence="1">Dihydropteroate synthase</fullName>
    </submittedName>
</protein>
<proteinExistence type="predicted"/>
<name>M1ZP74_CLOBO</name>
<dbReference type="Proteomes" id="UP000011944">
    <property type="component" value="Unassembled WGS sequence"/>
</dbReference>
<evidence type="ECO:0000313" key="1">
    <source>
        <dbReference type="EMBL" id="EKN40702.1"/>
    </source>
</evidence>
<accession>M1ZP74</accession>
<comment type="caution">
    <text evidence="1">The sequence shown here is derived from an EMBL/GenBank/DDBJ whole genome shotgun (WGS) entry which is preliminary data.</text>
</comment>
<dbReference type="AlphaFoldDB" id="M1ZP74"/>
<gene>
    <name evidence="1" type="ORF">CFSAN001627_17818</name>
</gene>
<reference evidence="1 2" key="2">
    <citation type="submission" date="2013-03" db="EMBL/GenBank/DDBJ databases">
        <title>Diversity in Clostridium botulinum.</title>
        <authorList>
            <person name="Timme R.E."/>
            <person name="Allard M."/>
            <person name="Luo Y."/>
            <person name="Strain E."/>
            <person name="Gonzalez-Escalona N."/>
            <person name="Brown E."/>
        </authorList>
    </citation>
    <scope>NUCLEOTIDE SEQUENCE [LARGE SCALE GENOMIC DNA]</scope>
    <source>
        <strain evidence="1 2">CFSAN001627</strain>
    </source>
</reference>
<feature type="non-terminal residue" evidence="1">
    <location>
        <position position="22"/>
    </location>
</feature>
<organism evidence="1 2">
    <name type="scientific">Clostridium botulinum CFSAN001627</name>
    <dbReference type="NCBI Taxonomy" id="1232189"/>
    <lineage>
        <taxon>Bacteria</taxon>
        <taxon>Bacillati</taxon>
        <taxon>Bacillota</taxon>
        <taxon>Clostridia</taxon>
        <taxon>Eubacteriales</taxon>
        <taxon>Clostridiaceae</taxon>
        <taxon>Clostridium</taxon>
    </lineage>
</organism>
<sequence>MIIKLNKNSFPEEFNNIEVHEG</sequence>